<evidence type="ECO:0000313" key="4">
    <source>
        <dbReference type="Proteomes" id="UP000837932"/>
    </source>
</evidence>
<dbReference type="Proteomes" id="UP000837932">
    <property type="component" value="Unassembled WGS sequence"/>
</dbReference>
<proteinExistence type="inferred from homology"/>
<sequence>MLLKYNKTKLERREIVIEQEASNSGEMSQQLPMIDLDKERDEILAKYRRLLRAAKPVLKDEDAKQIKKAFTISMEAHKDMRRKSGEPYIFHPLEVAQICVEEIGLGATSIICALLHDVVEDTDMTLKDIEREFGPKVARIIDGLTKIGGNFEQGTSAQAENFRKMLLTLSEDVRVILIKLADRTHNMRTLGSMARNSQLKIAHETIFIYAPLAHRLGLYKIKSELEDLYLKYAEPEIYKDIANKLKTTKATRDRFIDNFIKPLQKKLNDAGINFVIKGRPKHIYSIWNKVKTQHTAFEDIFDLFAIRIILQDVPAEKEKSACWQAYSIVTDEYKPNPDRLKDWISIPKANGYESLHTTVMSQTGQWVEVQIRTERMDEISERGYAAHFKYKGNDTSMDAPLDRWINQVRETLESGDKSAIEFLEDFRGNFYNEEVFVFTPKGDLKVLRKGATVLDFAFEIHTDIGKKCTAGKVNNQLVPISYVMQNGDQIEILTTKNQKPSEDWLRFVTTTKAKARIKDLLKEENKVYFSDGKEVITKKLKTLGIDNTLETLNQLRAYFNKKDYNDLYYSFGKGYIHVDEIKKFKSDRDARINKQAKIEIDNKAFIDAKSFEKEIKKVKGVDTLFIGDDLQEIDFTLSRCCSPIPGDDVFGFLTVNEGIKIHRNSCPNAQQLLSQYGNRVIKARWSSQVAKAFVASIHLDGLDRMGMIQDISKVISSELHINMRSLAVDTNDGIFTGDIKLYVQDTRHLETLMLQLGEIEGMNQVTRVDAER</sequence>
<dbReference type="InterPro" id="IPR043519">
    <property type="entry name" value="NT_sf"/>
</dbReference>
<dbReference type="EC" id="2.7.6.5" evidence="3"/>
<dbReference type="SMART" id="SM00954">
    <property type="entry name" value="RelA_SpoT"/>
    <property type="match status" value="1"/>
</dbReference>
<reference evidence="3" key="1">
    <citation type="submission" date="2021-12" db="EMBL/GenBank/DDBJ databases">
        <authorList>
            <person name="Rodrigo-Torres L."/>
            <person name="Arahal R. D."/>
            <person name="Lucena T."/>
        </authorList>
    </citation>
    <scope>NUCLEOTIDE SEQUENCE</scope>
    <source>
        <strain evidence="3">CECT 8858</strain>
    </source>
</reference>
<dbReference type="InterPro" id="IPR012676">
    <property type="entry name" value="TGS-like"/>
</dbReference>
<dbReference type="Pfam" id="PF02824">
    <property type="entry name" value="TGS"/>
    <property type="match status" value="1"/>
</dbReference>
<dbReference type="Pfam" id="PF13328">
    <property type="entry name" value="HD_4"/>
    <property type="match status" value="1"/>
</dbReference>
<dbReference type="Gene3D" id="3.30.70.260">
    <property type="match status" value="1"/>
</dbReference>
<organism evidence="3 4">
    <name type="scientific">Emticicia aquatica</name>
    <dbReference type="NCBI Taxonomy" id="1681835"/>
    <lineage>
        <taxon>Bacteria</taxon>
        <taxon>Pseudomonadati</taxon>
        <taxon>Bacteroidota</taxon>
        <taxon>Cytophagia</taxon>
        <taxon>Cytophagales</taxon>
        <taxon>Leadbetterellaceae</taxon>
        <taxon>Emticicia</taxon>
    </lineage>
</organism>
<dbReference type="NCBIfam" id="TIGR00691">
    <property type="entry name" value="spoT_relA"/>
    <property type="match status" value="1"/>
</dbReference>
<gene>
    <name evidence="3" type="primary">relA</name>
    <name evidence="3" type="ORF">EMA8858_00276</name>
</gene>
<dbReference type="Pfam" id="PF04607">
    <property type="entry name" value="RelA_SpoT"/>
    <property type="match status" value="1"/>
</dbReference>
<dbReference type="CDD" id="cd05399">
    <property type="entry name" value="NT_Rel-Spo_like"/>
    <property type="match status" value="1"/>
</dbReference>
<evidence type="ECO:0000313" key="3">
    <source>
        <dbReference type="EMBL" id="CAH0994168.1"/>
    </source>
</evidence>
<dbReference type="InterPro" id="IPR004811">
    <property type="entry name" value="RelA/Spo_fam"/>
</dbReference>
<comment type="similarity">
    <text evidence="1">Belongs to the relA/spoT family.</text>
</comment>
<keyword evidence="3" id="KW-0808">Transferase</keyword>
<dbReference type="InterPro" id="IPR033655">
    <property type="entry name" value="TGS_RelA/SpoT"/>
</dbReference>
<dbReference type="CDD" id="cd00077">
    <property type="entry name" value="HDc"/>
    <property type="match status" value="1"/>
</dbReference>
<dbReference type="SUPFAM" id="SSF55021">
    <property type="entry name" value="ACT-like"/>
    <property type="match status" value="1"/>
</dbReference>
<dbReference type="InterPro" id="IPR007685">
    <property type="entry name" value="RelA_SpoT"/>
</dbReference>
<comment type="caution">
    <text evidence="3">The sequence shown here is derived from an EMBL/GenBank/DDBJ whole genome shotgun (WGS) entry which is preliminary data.</text>
</comment>
<protein>
    <submittedName>
        <fullName evidence="3">GTP pyrophosphokinase</fullName>
        <ecNumber evidence="3">2.7.6.5</ecNumber>
    </submittedName>
</protein>
<feature type="domain" description="TGS" evidence="2">
    <location>
        <begin position="432"/>
        <end position="494"/>
    </location>
</feature>
<dbReference type="InterPro" id="IPR002912">
    <property type="entry name" value="ACT_dom"/>
</dbReference>
<dbReference type="InterPro" id="IPR012675">
    <property type="entry name" value="Beta-grasp_dom_sf"/>
</dbReference>
<dbReference type="Pfam" id="PF13291">
    <property type="entry name" value="ACT_4"/>
    <property type="match status" value="1"/>
</dbReference>
<dbReference type="CDD" id="cd04876">
    <property type="entry name" value="ACT_RelA-SpoT"/>
    <property type="match status" value="1"/>
</dbReference>
<dbReference type="InterPro" id="IPR003607">
    <property type="entry name" value="HD/PDEase_dom"/>
</dbReference>
<evidence type="ECO:0000256" key="1">
    <source>
        <dbReference type="RuleBase" id="RU003847"/>
    </source>
</evidence>
<dbReference type="PANTHER" id="PTHR21262">
    <property type="entry name" value="GUANOSINE-3',5'-BIS DIPHOSPHATE 3'-PYROPHOSPHOHYDROLASE"/>
    <property type="match status" value="1"/>
</dbReference>
<dbReference type="SUPFAM" id="SSF109604">
    <property type="entry name" value="HD-domain/PDEase-like"/>
    <property type="match status" value="1"/>
</dbReference>
<dbReference type="Gene3D" id="3.30.460.10">
    <property type="entry name" value="Beta Polymerase, domain 2"/>
    <property type="match status" value="1"/>
</dbReference>
<dbReference type="InterPro" id="IPR045865">
    <property type="entry name" value="ACT-like_dom_sf"/>
</dbReference>
<dbReference type="EMBL" id="CAKLPY010000001">
    <property type="protein sequence ID" value="CAH0994168.1"/>
    <property type="molecule type" value="Genomic_DNA"/>
</dbReference>
<evidence type="ECO:0000259" key="2">
    <source>
        <dbReference type="PROSITE" id="PS51880"/>
    </source>
</evidence>
<dbReference type="CDD" id="cd01668">
    <property type="entry name" value="TGS_RSH"/>
    <property type="match status" value="1"/>
</dbReference>
<comment type="function">
    <text evidence="1">In eubacteria ppGpp (guanosine 3'-diphosphate 5'-diphosphate) is a mediator of the stringent response that coordinates a variety of cellular activities in response to changes in nutritional abundance.</text>
</comment>
<dbReference type="Gene3D" id="1.10.3210.10">
    <property type="entry name" value="Hypothetical protein af1432"/>
    <property type="match status" value="1"/>
</dbReference>
<dbReference type="Gene3D" id="3.10.20.30">
    <property type="match status" value="1"/>
</dbReference>
<dbReference type="PANTHER" id="PTHR21262:SF31">
    <property type="entry name" value="GTP PYROPHOSPHOKINASE"/>
    <property type="match status" value="1"/>
</dbReference>
<dbReference type="PROSITE" id="PS51880">
    <property type="entry name" value="TGS"/>
    <property type="match status" value="1"/>
</dbReference>
<dbReference type="InterPro" id="IPR045600">
    <property type="entry name" value="RelA/SpoT_AH_RIS"/>
</dbReference>
<dbReference type="SUPFAM" id="SSF81301">
    <property type="entry name" value="Nucleotidyltransferase"/>
    <property type="match status" value="1"/>
</dbReference>
<dbReference type="SMART" id="SM00471">
    <property type="entry name" value="HDc"/>
    <property type="match status" value="1"/>
</dbReference>
<keyword evidence="4" id="KW-1185">Reference proteome</keyword>
<dbReference type="InterPro" id="IPR004095">
    <property type="entry name" value="TGS"/>
</dbReference>
<name>A0ABN8EMY8_9BACT</name>
<dbReference type="GO" id="GO:0008728">
    <property type="term" value="F:GTP diphosphokinase activity"/>
    <property type="evidence" value="ECO:0007669"/>
    <property type="project" value="UniProtKB-EC"/>
</dbReference>
<dbReference type="Pfam" id="PF19296">
    <property type="entry name" value="RelA_AH_RIS"/>
    <property type="match status" value="1"/>
</dbReference>
<dbReference type="SUPFAM" id="SSF81271">
    <property type="entry name" value="TGS-like"/>
    <property type="match status" value="1"/>
</dbReference>
<accession>A0ABN8EMY8</accession>